<comment type="function">
    <text evidence="1">Intake of glucose and galactose.</text>
</comment>
<evidence type="ECO:0000313" key="13">
    <source>
        <dbReference type="EMBL" id="GAA0250583.1"/>
    </source>
</evidence>
<evidence type="ECO:0000256" key="5">
    <source>
        <dbReference type="ARBA" id="ARBA00022475"/>
    </source>
</evidence>
<dbReference type="InterPro" id="IPR050375">
    <property type="entry name" value="MFS_TsgA-like"/>
</dbReference>
<dbReference type="InterPro" id="IPR011701">
    <property type="entry name" value="MFS"/>
</dbReference>
<feature type="transmembrane region" description="Helical" evidence="11">
    <location>
        <begin position="12"/>
        <end position="36"/>
    </location>
</feature>
<dbReference type="InterPro" id="IPR036259">
    <property type="entry name" value="MFS_trans_sf"/>
</dbReference>
<feature type="domain" description="Major facilitator superfamily (MFS) profile" evidence="12">
    <location>
        <begin position="11"/>
        <end position="416"/>
    </location>
</feature>
<feature type="transmembrane region" description="Helical" evidence="11">
    <location>
        <begin position="391"/>
        <end position="410"/>
    </location>
</feature>
<keyword evidence="6" id="KW-0997">Cell inner membrane</keyword>
<evidence type="ECO:0000256" key="7">
    <source>
        <dbReference type="ARBA" id="ARBA00022597"/>
    </source>
</evidence>
<comment type="caution">
    <text evidence="13">The sequence shown here is derived from an EMBL/GenBank/DDBJ whole genome shotgun (WGS) entry which is preliminary data.</text>
</comment>
<feature type="transmembrane region" description="Helical" evidence="11">
    <location>
        <begin position="76"/>
        <end position="97"/>
    </location>
</feature>
<dbReference type="PROSITE" id="PS50850">
    <property type="entry name" value="MFS"/>
    <property type="match status" value="1"/>
</dbReference>
<dbReference type="RefSeq" id="WP_343881776.1">
    <property type="nucleotide sequence ID" value="NZ_BAAAFO010000002.1"/>
</dbReference>
<feature type="transmembrane region" description="Helical" evidence="11">
    <location>
        <begin position="278"/>
        <end position="300"/>
    </location>
</feature>
<dbReference type="SUPFAM" id="SSF103473">
    <property type="entry name" value="MFS general substrate transporter"/>
    <property type="match status" value="1"/>
</dbReference>
<keyword evidence="9 11" id="KW-1133">Transmembrane helix</keyword>
<dbReference type="NCBIfam" id="TIGR01272">
    <property type="entry name" value="gluP"/>
    <property type="match status" value="1"/>
</dbReference>
<keyword evidence="8 11" id="KW-0812">Transmembrane</keyword>
<feature type="transmembrane region" description="Helical" evidence="11">
    <location>
        <begin position="193"/>
        <end position="212"/>
    </location>
</feature>
<evidence type="ECO:0000256" key="6">
    <source>
        <dbReference type="ARBA" id="ARBA00022519"/>
    </source>
</evidence>
<feature type="transmembrane region" description="Helical" evidence="11">
    <location>
        <begin position="103"/>
        <end position="126"/>
    </location>
</feature>
<dbReference type="Proteomes" id="UP001500657">
    <property type="component" value="Unassembled WGS sequence"/>
</dbReference>
<feature type="transmembrane region" description="Helical" evidence="11">
    <location>
        <begin position="366"/>
        <end position="385"/>
    </location>
</feature>
<dbReference type="InterPro" id="IPR020846">
    <property type="entry name" value="MFS_dom"/>
</dbReference>
<comment type="subcellular location">
    <subcellularLocation>
        <location evidence="2">Cell inner membrane</location>
        <topology evidence="2">Multi-pass membrane protein</topology>
    </subcellularLocation>
</comment>
<keyword evidence="5" id="KW-1003">Cell membrane</keyword>
<dbReference type="Pfam" id="PF07690">
    <property type="entry name" value="MFS_1"/>
    <property type="match status" value="1"/>
</dbReference>
<comment type="similarity">
    <text evidence="3">Belongs to the major facilitator superfamily. FHS transporter (TC 2.A.1.7) family.</text>
</comment>
<evidence type="ECO:0000256" key="9">
    <source>
        <dbReference type="ARBA" id="ARBA00022989"/>
    </source>
</evidence>
<feature type="transmembrane region" description="Helical" evidence="11">
    <location>
        <begin position="147"/>
        <end position="173"/>
    </location>
</feature>
<evidence type="ECO:0000259" key="12">
    <source>
        <dbReference type="PROSITE" id="PS50850"/>
    </source>
</evidence>
<keyword evidence="7" id="KW-0762">Sugar transport</keyword>
<feature type="transmembrane region" description="Helical" evidence="11">
    <location>
        <begin position="307"/>
        <end position="325"/>
    </location>
</feature>
<evidence type="ECO:0000256" key="3">
    <source>
        <dbReference type="ARBA" id="ARBA00009120"/>
    </source>
</evidence>
<gene>
    <name evidence="13" type="primary">fucP</name>
    <name evidence="13" type="ORF">GCM10009126_15080</name>
</gene>
<feature type="transmembrane region" description="Helical" evidence="11">
    <location>
        <begin position="48"/>
        <end position="69"/>
    </location>
</feature>
<dbReference type="Gene3D" id="1.20.1250.20">
    <property type="entry name" value="MFS general substrate transporter like domains"/>
    <property type="match status" value="2"/>
</dbReference>
<dbReference type="PANTHER" id="PTHR43702:SF3">
    <property type="entry name" value="PROTEIN TSGA"/>
    <property type="match status" value="1"/>
</dbReference>
<evidence type="ECO:0000256" key="10">
    <source>
        <dbReference type="ARBA" id="ARBA00023136"/>
    </source>
</evidence>
<keyword evidence="10 11" id="KW-0472">Membrane</keyword>
<evidence type="ECO:0000256" key="1">
    <source>
        <dbReference type="ARBA" id="ARBA00003321"/>
    </source>
</evidence>
<name>A0ABN0UHC6_9GAMM</name>
<reference evidence="13 14" key="1">
    <citation type="journal article" date="2019" name="Int. J. Syst. Evol. Microbiol.">
        <title>The Global Catalogue of Microorganisms (GCM) 10K type strain sequencing project: providing services to taxonomists for standard genome sequencing and annotation.</title>
        <authorList>
            <consortium name="The Broad Institute Genomics Platform"/>
            <consortium name="The Broad Institute Genome Sequencing Center for Infectious Disease"/>
            <person name="Wu L."/>
            <person name="Ma J."/>
        </authorList>
    </citation>
    <scope>NUCLEOTIDE SEQUENCE [LARGE SCALE GENOMIC DNA]</scope>
    <source>
        <strain evidence="13 14">JCM 16242</strain>
    </source>
</reference>
<dbReference type="PANTHER" id="PTHR43702">
    <property type="entry name" value="L-FUCOSE-PROTON SYMPORTER"/>
    <property type="match status" value="1"/>
</dbReference>
<evidence type="ECO:0000256" key="4">
    <source>
        <dbReference type="ARBA" id="ARBA00022448"/>
    </source>
</evidence>
<keyword evidence="14" id="KW-1185">Reference proteome</keyword>
<proteinExistence type="inferred from homology"/>
<evidence type="ECO:0000256" key="11">
    <source>
        <dbReference type="SAM" id="Phobius"/>
    </source>
</evidence>
<organism evidence="13 14">
    <name type="scientific">Rhodanobacter caeni</name>
    <dbReference type="NCBI Taxonomy" id="657654"/>
    <lineage>
        <taxon>Bacteria</taxon>
        <taxon>Pseudomonadati</taxon>
        <taxon>Pseudomonadota</taxon>
        <taxon>Gammaproteobacteria</taxon>
        <taxon>Lysobacterales</taxon>
        <taxon>Rhodanobacteraceae</taxon>
        <taxon>Rhodanobacter</taxon>
    </lineage>
</organism>
<evidence type="ECO:0000256" key="8">
    <source>
        <dbReference type="ARBA" id="ARBA00022692"/>
    </source>
</evidence>
<sequence>MPRSNASTRTALIVINAVFLMWGLMTVLNDILIPHLKGLFTLNYFEVMLVQFTFFGAYFIMSVPCSALLARIGYRATIITGLLVTAVGAVLFLPAAAVSSYPLFLFAFFIMASGITALQVAANPYVSLLGEPRLASSRLNLAQMFNSVGTVLGPYIIGPLILSGATLGAAALASLPEAEQVAYRLSQARLVQGPYLVLTVVLVLLALAIWLFRLPPLAANDDDAAAGEHRFMDALRHPRVALGVVAIFVYVGAEVSIGSFLINFIARPEIGNISEAAAAHYVALYWGGAVVGRAVGWLLMKVLDPRTLLGVFALIAGLLVIGTMATHGNVAVWAVVSIGLFNSIMFPTIFTLGIDNMGPLTGRASGLMIMGIVGGALLPIAQGALADQIGIQHAFVIPLLCYVYILYYGFKGSRLA</sequence>
<evidence type="ECO:0000256" key="2">
    <source>
        <dbReference type="ARBA" id="ARBA00004429"/>
    </source>
</evidence>
<accession>A0ABN0UHC6</accession>
<feature type="transmembrane region" description="Helical" evidence="11">
    <location>
        <begin position="240"/>
        <end position="266"/>
    </location>
</feature>
<dbReference type="InterPro" id="IPR005964">
    <property type="entry name" value="Glc/Gal_transptr_bac"/>
</dbReference>
<keyword evidence="4" id="KW-0813">Transport</keyword>
<dbReference type="CDD" id="cd17394">
    <property type="entry name" value="MFS_FucP_like"/>
    <property type="match status" value="1"/>
</dbReference>
<protein>
    <submittedName>
        <fullName evidence="13">L-fucose:H+ symporter permease</fullName>
    </submittedName>
</protein>
<dbReference type="EMBL" id="BAAAFO010000002">
    <property type="protein sequence ID" value="GAA0250583.1"/>
    <property type="molecule type" value="Genomic_DNA"/>
</dbReference>
<feature type="transmembrane region" description="Helical" evidence="11">
    <location>
        <begin position="331"/>
        <end position="354"/>
    </location>
</feature>
<evidence type="ECO:0000313" key="14">
    <source>
        <dbReference type="Proteomes" id="UP001500657"/>
    </source>
</evidence>